<keyword evidence="8" id="KW-0106">Calcium</keyword>
<dbReference type="EC" id="4.2.2.2" evidence="5"/>
<evidence type="ECO:0000313" key="14">
    <source>
        <dbReference type="WBParaSite" id="jg6713"/>
    </source>
</evidence>
<feature type="signal peptide" evidence="12">
    <location>
        <begin position="1"/>
        <end position="21"/>
    </location>
</feature>
<evidence type="ECO:0000313" key="13">
    <source>
        <dbReference type="Proteomes" id="UP000887574"/>
    </source>
</evidence>
<dbReference type="PANTHER" id="PTHR33407:SF9">
    <property type="entry name" value="PECTATE LYASE F-RELATED"/>
    <property type="match status" value="1"/>
</dbReference>
<comment type="cofactor">
    <cofactor evidence="2">
        <name>Ca(2+)</name>
        <dbReference type="ChEBI" id="CHEBI:29108"/>
    </cofactor>
</comment>
<evidence type="ECO:0000256" key="2">
    <source>
        <dbReference type="ARBA" id="ARBA00001913"/>
    </source>
</evidence>
<comment type="similarity">
    <text evidence="4">Belongs to the polysaccharide lyase 3 family.</text>
</comment>
<evidence type="ECO:0000256" key="1">
    <source>
        <dbReference type="ARBA" id="ARBA00000695"/>
    </source>
</evidence>
<comment type="catalytic activity">
    <reaction evidence="1">
        <text>Eliminative cleavage of (1-&gt;4)-alpha-D-galacturonan to give oligosaccharides with 4-deoxy-alpha-D-galact-4-enuronosyl groups at their non-reducing ends.</text>
        <dbReference type="EC" id="4.2.2.2"/>
    </reaction>
</comment>
<feature type="chain" id="PRO_5037575751" description="Probable pectate lyase F" evidence="12">
    <location>
        <begin position="22"/>
        <end position="260"/>
    </location>
</feature>
<evidence type="ECO:0000256" key="6">
    <source>
        <dbReference type="ARBA" id="ARBA00022525"/>
    </source>
</evidence>
<dbReference type="PANTHER" id="PTHR33407">
    <property type="entry name" value="PECTATE LYASE F-RELATED"/>
    <property type="match status" value="1"/>
</dbReference>
<evidence type="ECO:0000256" key="10">
    <source>
        <dbReference type="ARBA" id="ARBA00025679"/>
    </source>
</evidence>
<evidence type="ECO:0000256" key="9">
    <source>
        <dbReference type="ARBA" id="ARBA00023239"/>
    </source>
</evidence>
<name>A0A915EJT4_9BILA</name>
<keyword evidence="6" id="KW-0964">Secreted</keyword>
<comment type="function">
    <text evidence="10">Pectinolytic enzyme consist of four classes of enzymes: pectin lyase, polygalacturonase, pectin methylesterase and rhamnogalacturonase. Among pectinolytic enzymes, pectin lyase is the most important in depolymerization of pectin, since it cleaves internal glycosidic bonds of highly methylated pectins. Favors pectate, the anion, over pectin, the methyl ester.</text>
</comment>
<dbReference type="GO" id="GO:0030570">
    <property type="term" value="F:pectate lyase activity"/>
    <property type="evidence" value="ECO:0007669"/>
    <property type="project" value="UniProtKB-EC"/>
</dbReference>
<protein>
    <recommendedName>
        <fullName evidence="11">Probable pectate lyase F</fullName>
        <ecNumber evidence="5">4.2.2.2</ecNumber>
    </recommendedName>
</protein>
<dbReference type="WBParaSite" id="jg6713">
    <property type="protein sequence ID" value="jg6713"/>
    <property type="gene ID" value="jg6713"/>
</dbReference>
<keyword evidence="7 12" id="KW-0732">Signal</keyword>
<reference evidence="14" key="1">
    <citation type="submission" date="2022-11" db="UniProtKB">
        <authorList>
            <consortium name="WormBaseParasite"/>
        </authorList>
    </citation>
    <scope>IDENTIFICATION</scope>
</reference>
<dbReference type="InterPro" id="IPR012334">
    <property type="entry name" value="Pectin_lyas_fold"/>
</dbReference>
<dbReference type="Proteomes" id="UP000887574">
    <property type="component" value="Unplaced"/>
</dbReference>
<evidence type="ECO:0000256" key="11">
    <source>
        <dbReference type="ARBA" id="ARBA00039895"/>
    </source>
</evidence>
<evidence type="ECO:0000256" key="4">
    <source>
        <dbReference type="ARBA" id="ARBA00006463"/>
    </source>
</evidence>
<evidence type="ECO:0000256" key="3">
    <source>
        <dbReference type="ARBA" id="ARBA00004613"/>
    </source>
</evidence>
<proteinExistence type="inferred from homology"/>
<dbReference type="GO" id="GO:0045490">
    <property type="term" value="P:pectin catabolic process"/>
    <property type="evidence" value="ECO:0007669"/>
    <property type="project" value="TreeGrafter"/>
</dbReference>
<keyword evidence="9" id="KW-0456">Lyase</keyword>
<dbReference type="AlphaFoldDB" id="A0A915EJT4"/>
<evidence type="ECO:0000256" key="7">
    <source>
        <dbReference type="ARBA" id="ARBA00022729"/>
    </source>
</evidence>
<sequence length="260" mass="27662">MLCSIAFSTVFLAILLHAGHCQFPTATDTIIVNATIVVNASQTFDCELVRYTPNPDILGNGGAGESQDAVFELEDGAILRNCIIGAEDGTEGSADGIHCTGGCTIENCWFENVGEDAITLYGLASDSVTYTIRGGGARNAEDKIIQFNGRGTATITDYYADTFVRFARTCGNCDNQYERHMVIDNLTAYNGEAGQYIAGINFNYNDSATITDLKLGGASAQEVNACKRFVGVTSGESTSNGTDADGTYCIYDPADITYLS</sequence>
<dbReference type="InterPro" id="IPR011050">
    <property type="entry name" value="Pectin_lyase_fold/virulence"/>
</dbReference>
<dbReference type="Pfam" id="PF03211">
    <property type="entry name" value="Pectate_lyase"/>
    <property type="match status" value="1"/>
</dbReference>
<dbReference type="GO" id="GO:0005576">
    <property type="term" value="C:extracellular region"/>
    <property type="evidence" value="ECO:0007669"/>
    <property type="project" value="UniProtKB-SubCell"/>
</dbReference>
<organism evidence="13 14">
    <name type="scientific">Ditylenchus dipsaci</name>
    <dbReference type="NCBI Taxonomy" id="166011"/>
    <lineage>
        <taxon>Eukaryota</taxon>
        <taxon>Metazoa</taxon>
        <taxon>Ecdysozoa</taxon>
        <taxon>Nematoda</taxon>
        <taxon>Chromadorea</taxon>
        <taxon>Rhabditida</taxon>
        <taxon>Tylenchina</taxon>
        <taxon>Tylenchomorpha</taxon>
        <taxon>Sphaerularioidea</taxon>
        <taxon>Anguinidae</taxon>
        <taxon>Anguininae</taxon>
        <taxon>Ditylenchus</taxon>
    </lineage>
</organism>
<evidence type="ECO:0000256" key="8">
    <source>
        <dbReference type="ARBA" id="ARBA00022837"/>
    </source>
</evidence>
<comment type="subcellular location">
    <subcellularLocation>
        <location evidence="3">Secreted</location>
    </subcellularLocation>
</comment>
<dbReference type="Gene3D" id="2.160.20.10">
    <property type="entry name" value="Single-stranded right-handed beta-helix, Pectin lyase-like"/>
    <property type="match status" value="1"/>
</dbReference>
<dbReference type="SUPFAM" id="SSF51126">
    <property type="entry name" value="Pectin lyase-like"/>
    <property type="match status" value="1"/>
</dbReference>
<keyword evidence="13" id="KW-1185">Reference proteome</keyword>
<evidence type="ECO:0000256" key="5">
    <source>
        <dbReference type="ARBA" id="ARBA00012272"/>
    </source>
</evidence>
<accession>A0A915EJT4</accession>
<evidence type="ECO:0000256" key="12">
    <source>
        <dbReference type="SAM" id="SignalP"/>
    </source>
</evidence>
<dbReference type="InterPro" id="IPR004898">
    <property type="entry name" value="Pectate_lyase_PlyH/PlyE-like"/>
</dbReference>